<sequence>MLLGALQLAYLSFLSDPSRFVLEPFVLAGVLGVLYICWWQWKFSIAPLLYPEKPPSVPYWIPLLGHSWTMFGDSASFISRSLDYFNRVYKPFSVQVLGDQLYVITCPDDVSTVYKRSTVFSWHGRMDMLLYGWGLTKEARRISWRKPLPSELDSDKGKILNPHNKCLIEVIEDAYKMQLLPGERLDAMRNCIISNINDSISWSNMFGPFVLESGIGSRRVSAKDLCRILIIKATIRTMFGDLIFQYEPSIVEQLITMNDKAWAYVFGFPSIFVPKLYHARKKLDAAVRAYINTPEAYRQGEGWVVRRVTQSLEYFGMDEDSRVSMLLMVLWASYSNTVSAAFWTLSYIVYHPELLEDLRDETRPAIENGIIDSEYLDKHCPLMDSTFHECLRLISGSVSIRRVNEDVVMSNMKLKAGNSVLIPVRELHYNKNVWGQSNEEFKPDRFLNRSNLASHSGYRPFGGGVSYCPGRHLAKAEICGFVATLINRFEITLPVNAQGERQPFPQMDFTRPSPGVSLCLENMDLVLEVTPRKKLL</sequence>
<comment type="similarity">
    <text evidence="2">Belongs to the cytochrome P450 family.</text>
</comment>
<protein>
    <submittedName>
        <fullName evidence="7">Cytochrome P450</fullName>
    </submittedName>
</protein>
<accession>A0A6A6IDT6</accession>
<evidence type="ECO:0000256" key="3">
    <source>
        <dbReference type="ARBA" id="ARBA00022617"/>
    </source>
</evidence>
<dbReference type="PANTHER" id="PTHR24304">
    <property type="entry name" value="CYTOCHROME P450 FAMILY 7"/>
    <property type="match status" value="1"/>
</dbReference>
<evidence type="ECO:0000256" key="5">
    <source>
        <dbReference type="ARBA" id="ARBA00023004"/>
    </source>
</evidence>
<dbReference type="EMBL" id="ML987195">
    <property type="protein sequence ID" value="KAF2248735.1"/>
    <property type="molecule type" value="Genomic_DNA"/>
</dbReference>
<dbReference type="InterPro" id="IPR002403">
    <property type="entry name" value="Cyt_P450_E_grp-IV"/>
</dbReference>
<name>A0A6A6IDT6_9PLEO</name>
<feature type="binding site" description="axial binding residue" evidence="6">
    <location>
        <position position="468"/>
    </location>
    <ligand>
        <name>heme</name>
        <dbReference type="ChEBI" id="CHEBI:30413"/>
    </ligand>
    <ligandPart>
        <name>Fe</name>
        <dbReference type="ChEBI" id="CHEBI:18248"/>
    </ligandPart>
</feature>
<evidence type="ECO:0000256" key="4">
    <source>
        <dbReference type="ARBA" id="ARBA00022723"/>
    </source>
</evidence>
<keyword evidence="3 6" id="KW-0349">Heme</keyword>
<dbReference type="OrthoDB" id="3740827at2759"/>
<dbReference type="GO" id="GO:0016705">
    <property type="term" value="F:oxidoreductase activity, acting on paired donors, with incorporation or reduction of molecular oxygen"/>
    <property type="evidence" value="ECO:0007669"/>
    <property type="project" value="InterPro"/>
</dbReference>
<dbReference type="AlphaFoldDB" id="A0A6A6IDT6"/>
<evidence type="ECO:0000313" key="7">
    <source>
        <dbReference type="EMBL" id="KAF2248735.1"/>
    </source>
</evidence>
<proteinExistence type="inferred from homology"/>
<dbReference type="GeneID" id="54582260"/>
<comment type="cofactor">
    <cofactor evidence="1 6">
        <name>heme</name>
        <dbReference type="ChEBI" id="CHEBI:30413"/>
    </cofactor>
</comment>
<dbReference type="Gene3D" id="1.10.630.10">
    <property type="entry name" value="Cytochrome P450"/>
    <property type="match status" value="1"/>
</dbReference>
<dbReference type="Proteomes" id="UP000800094">
    <property type="component" value="Unassembled WGS sequence"/>
</dbReference>
<evidence type="ECO:0000256" key="2">
    <source>
        <dbReference type="ARBA" id="ARBA00010617"/>
    </source>
</evidence>
<dbReference type="GO" id="GO:0005506">
    <property type="term" value="F:iron ion binding"/>
    <property type="evidence" value="ECO:0007669"/>
    <property type="project" value="InterPro"/>
</dbReference>
<organism evidence="7 8">
    <name type="scientific">Trematosphaeria pertusa</name>
    <dbReference type="NCBI Taxonomy" id="390896"/>
    <lineage>
        <taxon>Eukaryota</taxon>
        <taxon>Fungi</taxon>
        <taxon>Dikarya</taxon>
        <taxon>Ascomycota</taxon>
        <taxon>Pezizomycotina</taxon>
        <taxon>Dothideomycetes</taxon>
        <taxon>Pleosporomycetidae</taxon>
        <taxon>Pleosporales</taxon>
        <taxon>Massarineae</taxon>
        <taxon>Trematosphaeriaceae</taxon>
        <taxon>Trematosphaeria</taxon>
    </lineage>
</organism>
<evidence type="ECO:0000256" key="1">
    <source>
        <dbReference type="ARBA" id="ARBA00001971"/>
    </source>
</evidence>
<dbReference type="Pfam" id="PF00067">
    <property type="entry name" value="p450"/>
    <property type="match status" value="1"/>
</dbReference>
<gene>
    <name evidence="7" type="ORF">BU26DRAFT_518950</name>
</gene>
<dbReference type="SUPFAM" id="SSF48264">
    <property type="entry name" value="Cytochrome P450"/>
    <property type="match status" value="1"/>
</dbReference>
<keyword evidence="8" id="KW-1185">Reference proteome</keyword>
<dbReference type="PRINTS" id="PR00465">
    <property type="entry name" value="EP450IV"/>
</dbReference>
<keyword evidence="4 6" id="KW-0479">Metal-binding</keyword>
<dbReference type="InterPro" id="IPR001128">
    <property type="entry name" value="Cyt_P450"/>
</dbReference>
<evidence type="ECO:0000256" key="6">
    <source>
        <dbReference type="PIRSR" id="PIRSR602403-1"/>
    </source>
</evidence>
<keyword evidence="5 6" id="KW-0408">Iron</keyword>
<dbReference type="InterPro" id="IPR036396">
    <property type="entry name" value="Cyt_P450_sf"/>
</dbReference>
<reference evidence="7" key="1">
    <citation type="journal article" date="2020" name="Stud. Mycol.">
        <title>101 Dothideomycetes genomes: a test case for predicting lifestyles and emergence of pathogens.</title>
        <authorList>
            <person name="Haridas S."/>
            <person name="Albert R."/>
            <person name="Binder M."/>
            <person name="Bloem J."/>
            <person name="Labutti K."/>
            <person name="Salamov A."/>
            <person name="Andreopoulos B."/>
            <person name="Baker S."/>
            <person name="Barry K."/>
            <person name="Bills G."/>
            <person name="Bluhm B."/>
            <person name="Cannon C."/>
            <person name="Castanera R."/>
            <person name="Culley D."/>
            <person name="Daum C."/>
            <person name="Ezra D."/>
            <person name="Gonzalez J."/>
            <person name="Henrissat B."/>
            <person name="Kuo A."/>
            <person name="Liang C."/>
            <person name="Lipzen A."/>
            <person name="Lutzoni F."/>
            <person name="Magnuson J."/>
            <person name="Mondo S."/>
            <person name="Nolan M."/>
            <person name="Ohm R."/>
            <person name="Pangilinan J."/>
            <person name="Park H.-J."/>
            <person name="Ramirez L."/>
            <person name="Alfaro M."/>
            <person name="Sun H."/>
            <person name="Tritt A."/>
            <person name="Yoshinaga Y."/>
            <person name="Zwiers L.-H."/>
            <person name="Turgeon B."/>
            <person name="Goodwin S."/>
            <person name="Spatafora J."/>
            <person name="Crous P."/>
            <person name="Grigoriev I."/>
        </authorList>
    </citation>
    <scope>NUCLEOTIDE SEQUENCE</scope>
    <source>
        <strain evidence="7">CBS 122368</strain>
    </source>
</reference>
<dbReference type="GO" id="GO:0008395">
    <property type="term" value="F:steroid hydroxylase activity"/>
    <property type="evidence" value="ECO:0007669"/>
    <property type="project" value="TreeGrafter"/>
</dbReference>
<dbReference type="InterPro" id="IPR050529">
    <property type="entry name" value="CYP450_sterol_14alpha_dmase"/>
</dbReference>
<dbReference type="PANTHER" id="PTHR24304:SF2">
    <property type="entry name" value="24-HYDROXYCHOLESTEROL 7-ALPHA-HYDROXYLASE"/>
    <property type="match status" value="1"/>
</dbReference>
<dbReference type="GO" id="GO:0020037">
    <property type="term" value="F:heme binding"/>
    <property type="evidence" value="ECO:0007669"/>
    <property type="project" value="InterPro"/>
</dbReference>
<evidence type="ECO:0000313" key="8">
    <source>
        <dbReference type="Proteomes" id="UP000800094"/>
    </source>
</evidence>
<dbReference type="CDD" id="cd11040">
    <property type="entry name" value="CYP7_CYP8-like"/>
    <property type="match status" value="1"/>
</dbReference>
<dbReference type="RefSeq" id="XP_033683739.1">
    <property type="nucleotide sequence ID" value="XM_033828930.1"/>
</dbReference>